<dbReference type="RefSeq" id="WP_231035340.1">
    <property type="nucleotide sequence ID" value="NZ_JAJNGX010000015.1"/>
</dbReference>
<sequence>MTDPEKELRASWTADGVPQDRQDQMIADITAKAQPGAMVGPFRIPDRLRTEMTEAGEQTVIPGCERDDPRTGTKQLDLF</sequence>
<evidence type="ECO:0000313" key="1">
    <source>
        <dbReference type="EMBL" id="MBM2356427.1"/>
    </source>
</evidence>
<name>A0A9Q2S1P4_9RHOB</name>
<organism evidence="1 2">
    <name type="scientific">Pseudosulfitobacter pseudonitzschiae</name>
    <dbReference type="NCBI Taxonomy" id="1402135"/>
    <lineage>
        <taxon>Bacteria</taxon>
        <taxon>Pseudomonadati</taxon>
        <taxon>Pseudomonadota</taxon>
        <taxon>Alphaproteobacteria</taxon>
        <taxon>Rhodobacterales</taxon>
        <taxon>Roseobacteraceae</taxon>
        <taxon>Pseudosulfitobacter</taxon>
    </lineage>
</organism>
<dbReference type="Proteomes" id="UP000809337">
    <property type="component" value="Unassembled WGS sequence"/>
</dbReference>
<protein>
    <submittedName>
        <fullName evidence="1">Uncharacterized protein</fullName>
    </submittedName>
</protein>
<gene>
    <name evidence="1" type="ORF">JQX14_17875</name>
</gene>
<dbReference type="EMBL" id="JAFBWN010000015">
    <property type="protein sequence ID" value="MBM2356427.1"/>
    <property type="molecule type" value="Genomic_DNA"/>
</dbReference>
<comment type="caution">
    <text evidence="1">The sequence shown here is derived from an EMBL/GenBank/DDBJ whole genome shotgun (WGS) entry which is preliminary data.</text>
</comment>
<accession>A0A9Q2S1P4</accession>
<proteinExistence type="predicted"/>
<evidence type="ECO:0000313" key="2">
    <source>
        <dbReference type="Proteomes" id="UP000809337"/>
    </source>
</evidence>
<reference evidence="1" key="1">
    <citation type="submission" date="2021-01" db="EMBL/GenBank/DDBJ databases">
        <title>Diatom-associated Roseobacters Show Island Model of Population Structure.</title>
        <authorList>
            <person name="Qu L."/>
            <person name="Feng X."/>
            <person name="Chen Y."/>
            <person name="Li L."/>
            <person name="Wang X."/>
            <person name="Hu Z."/>
            <person name="Wang H."/>
            <person name="Luo H."/>
        </authorList>
    </citation>
    <scope>NUCLEOTIDE SEQUENCE</scope>
    <source>
        <strain evidence="1">SM26-45</strain>
    </source>
</reference>
<dbReference type="AlphaFoldDB" id="A0A9Q2S1P4"/>